<dbReference type="PANTHER" id="PTHR33116:SF67">
    <property type="entry name" value="REVERSE TRANSCRIPTASE"/>
    <property type="match status" value="1"/>
</dbReference>
<organism evidence="1 2">
    <name type="scientific">Solanum pinnatisectum</name>
    <name type="common">tansyleaf nightshade</name>
    <dbReference type="NCBI Taxonomy" id="50273"/>
    <lineage>
        <taxon>Eukaryota</taxon>
        <taxon>Viridiplantae</taxon>
        <taxon>Streptophyta</taxon>
        <taxon>Embryophyta</taxon>
        <taxon>Tracheophyta</taxon>
        <taxon>Spermatophyta</taxon>
        <taxon>Magnoliopsida</taxon>
        <taxon>eudicotyledons</taxon>
        <taxon>Gunneridae</taxon>
        <taxon>Pentapetalae</taxon>
        <taxon>asterids</taxon>
        <taxon>lamiids</taxon>
        <taxon>Solanales</taxon>
        <taxon>Solanaceae</taxon>
        <taxon>Solanoideae</taxon>
        <taxon>Solaneae</taxon>
        <taxon>Solanum</taxon>
    </lineage>
</organism>
<evidence type="ECO:0008006" key="3">
    <source>
        <dbReference type="Google" id="ProtNLM"/>
    </source>
</evidence>
<reference evidence="1 2" key="1">
    <citation type="submission" date="2023-10" db="EMBL/GenBank/DDBJ databases">
        <title>Genome-Wide Identification Analysis in wild type Solanum Pinnatisectum Reveals Some Genes Defensing Phytophthora Infestans.</title>
        <authorList>
            <person name="Sun C."/>
        </authorList>
    </citation>
    <scope>NUCLEOTIDE SEQUENCE [LARGE SCALE GENOMIC DNA]</scope>
    <source>
        <strain evidence="1">LQN</strain>
        <tissue evidence="1">Leaf</tissue>
    </source>
</reference>
<accession>A0AAV9KK21</accession>
<dbReference type="AlphaFoldDB" id="A0AAV9KK21"/>
<sequence>MKVLIDYEVVSGQMINLDKSLVYLHGKVPIGVCNLIKRITGIKQGSFSFTYLGCPIFYGRKNKTHFEVLIKKVIKRLSCWQNMLLSFGGRYVLIAHVLQSMPIYVLSAMNPPEGVIKQLHRIFVKFYWANTAGIDRNTWKEEDII</sequence>
<keyword evidence="2" id="KW-1185">Reference proteome</keyword>
<name>A0AAV9KK21_9SOLN</name>
<protein>
    <recommendedName>
        <fullName evidence="3">Reverse transcriptase</fullName>
    </recommendedName>
</protein>
<dbReference type="PANTHER" id="PTHR33116">
    <property type="entry name" value="REVERSE TRANSCRIPTASE ZINC-BINDING DOMAIN-CONTAINING PROTEIN-RELATED-RELATED"/>
    <property type="match status" value="1"/>
</dbReference>
<evidence type="ECO:0000313" key="2">
    <source>
        <dbReference type="Proteomes" id="UP001311915"/>
    </source>
</evidence>
<evidence type="ECO:0000313" key="1">
    <source>
        <dbReference type="EMBL" id="KAK4713786.1"/>
    </source>
</evidence>
<dbReference type="EMBL" id="JAWPEI010000010">
    <property type="protein sequence ID" value="KAK4713786.1"/>
    <property type="molecule type" value="Genomic_DNA"/>
</dbReference>
<gene>
    <name evidence="1" type="ORF">R3W88_019693</name>
</gene>
<dbReference type="Proteomes" id="UP001311915">
    <property type="component" value="Unassembled WGS sequence"/>
</dbReference>
<comment type="caution">
    <text evidence="1">The sequence shown here is derived from an EMBL/GenBank/DDBJ whole genome shotgun (WGS) entry which is preliminary data.</text>
</comment>
<proteinExistence type="predicted"/>